<dbReference type="PROSITE" id="PS50880">
    <property type="entry name" value="TOPRIM"/>
    <property type="match status" value="1"/>
</dbReference>
<proteinExistence type="predicted"/>
<dbReference type="InterPro" id="IPR037068">
    <property type="entry name" value="DNA_primase_core_N_sf"/>
</dbReference>
<dbReference type="Pfam" id="PF13155">
    <property type="entry name" value="Toprim_2"/>
    <property type="match status" value="1"/>
</dbReference>
<evidence type="ECO:0000313" key="13">
    <source>
        <dbReference type="Proteomes" id="UP000198606"/>
    </source>
</evidence>
<dbReference type="GO" id="GO:0003677">
    <property type="term" value="F:DNA binding"/>
    <property type="evidence" value="ECO:0007669"/>
    <property type="project" value="InterPro"/>
</dbReference>
<accession>A0A1G8QQE9</accession>
<dbReference type="Gene3D" id="3.90.980.10">
    <property type="entry name" value="DNA primase, catalytic core, N-terminal domain"/>
    <property type="match status" value="1"/>
</dbReference>
<reference evidence="12 13" key="1">
    <citation type="submission" date="2016-10" db="EMBL/GenBank/DDBJ databases">
        <authorList>
            <person name="de Groot N.N."/>
        </authorList>
    </citation>
    <scope>NUCLEOTIDE SEQUENCE [LARGE SCALE GENOMIC DNA]</scope>
    <source>
        <strain evidence="12 13">LMG 18387</strain>
    </source>
</reference>
<dbReference type="Proteomes" id="UP000198606">
    <property type="component" value="Unassembled WGS sequence"/>
</dbReference>
<dbReference type="InterPro" id="IPR050219">
    <property type="entry name" value="DnaG_primase"/>
</dbReference>
<keyword evidence="2" id="KW-0639">Primosome</keyword>
<evidence type="ECO:0000256" key="9">
    <source>
        <dbReference type="ARBA" id="ARBA00023163"/>
    </source>
</evidence>
<sequence>MARIPVAELERLKREVSLVRLIQSQGHELKKRGKDWVMHCVFHEEKTPSLSISPEKNLYHCFGCGAAGSVIDWVMKTQGVSLPHAVQLLRNDAPLDSTEKVGVTRSHARHLPPLAAGSAAAELEAAALLQSVAEFYHANLKQSPEALAYLESRGLTHPELVEHFQLGYANKTLTYRLPAGHTQAGKQVRQQLQAVGVLRASGHEHLNGCLVVPVIGLEGGANAEQGRRVVQLYGRRLQPNHKIPAGQSRHLYLAAPLRGVWNEAALVGGGEVILCESLIDAMTFWCAGLRNVIAAYGVNGFGQDHWQALKHHGTRRVVIAFDRDAAGDAAAATLGEELRGAGLEVFRLLFPQGLDANAFARQVESPAQALGELLQRALWQGKGVASEADDASSSAAAPQAVALCEPESVVVSVPVQPSVSAALATEPESVVVSTEPLTPMPGAAVGQPQSVVESFSENAQGDLLLTVADRHWRVRGWKKNLGPEQMRVNVQVRREASEQMEAAYYVDSFDLYAAKARSSYVKQASLELGVSEDVLKRDLGQVLLKLEGLQEAAIRAALAPKNPTPTLSAEDEQSALELLRAPKLIERLEADLARCGVVGESSNLLAGYLAAVSRKLDQPLAVLIQSSSAAGKSSLMDAVLNLMPEEERIQYSAMTGQSLFYLGETDLQHRILAIAEEEGVRQAAYALKLLQSDGELTIASTGKDETTGNLVTKQYRVQGPVMLMLTTTAIDIDEELLNRCLVLTINESREQTEAIHAAQRHKQTLDGLLADAEKQAIVRLHQNAQRLLKPLAVVNPYADRLTFLSDKTRTRRDHMKYLTLIRAIALLHQHQRPIQRIEHRGQPLAYIEATKADIALANRLAHDILGRTLDELPPQTRRLLGLLQGWIGGLGVKVHDFRFSRKDVRAATGWGDTQLKIHLGRLLELEYLSLYRRGLAHEYSLAYDGDGSAQPHLMGLIEAERLDNESARSGLEAKRSAPGRGLVGARSDAENTVPGQALPEPEADPVGVNGQAPIQPGHNAEALLSSAAVVEG</sequence>
<evidence type="ECO:0000256" key="1">
    <source>
        <dbReference type="ARBA" id="ARBA00022478"/>
    </source>
</evidence>
<dbReference type="PANTHER" id="PTHR30313">
    <property type="entry name" value="DNA PRIMASE"/>
    <property type="match status" value="1"/>
</dbReference>
<keyword evidence="8" id="KW-0862">Zinc</keyword>
<dbReference type="AlphaFoldDB" id="A0A1G8QQE9"/>
<gene>
    <name evidence="12" type="ORF">SAMN05216588_1423</name>
</gene>
<dbReference type="GO" id="GO:0006269">
    <property type="term" value="P:DNA replication, synthesis of primer"/>
    <property type="evidence" value="ECO:0007669"/>
    <property type="project" value="UniProtKB-KW"/>
</dbReference>
<dbReference type="InterPro" id="IPR006171">
    <property type="entry name" value="TOPRIM_dom"/>
</dbReference>
<evidence type="ECO:0000256" key="4">
    <source>
        <dbReference type="ARBA" id="ARBA00022695"/>
    </source>
</evidence>
<dbReference type="SUPFAM" id="SSF57783">
    <property type="entry name" value="Zinc beta-ribbon"/>
    <property type="match status" value="1"/>
</dbReference>
<evidence type="ECO:0000256" key="6">
    <source>
        <dbReference type="ARBA" id="ARBA00022723"/>
    </source>
</evidence>
<feature type="region of interest" description="Disordered" evidence="10">
    <location>
        <begin position="967"/>
        <end position="1017"/>
    </location>
</feature>
<dbReference type="GO" id="GO:0000428">
    <property type="term" value="C:DNA-directed RNA polymerase complex"/>
    <property type="evidence" value="ECO:0007669"/>
    <property type="project" value="UniProtKB-KW"/>
</dbReference>
<dbReference type="InterPro" id="IPR036977">
    <property type="entry name" value="DNA_primase_Znf_CHC2"/>
</dbReference>
<keyword evidence="1" id="KW-0240">DNA-directed RNA polymerase</keyword>
<protein>
    <submittedName>
        <fullName evidence="12">DNA primase, catalytic core</fullName>
    </submittedName>
</protein>
<dbReference type="Pfam" id="PF01807">
    <property type="entry name" value="Zn_ribbon_DnaG"/>
    <property type="match status" value="1"/>
</dbReference>
<evidence type="ECO:0000259" key="11">
    <source>
        <dbReference type="PROSITE" id="PS50880"/>
    </source>
</evidence>
<evidence type="ECO:0000256" key="8">
    <source>
        <dbReference type="ARBA" id="ARBA00022833"/>
    </source>
</evidence>
<keyword evidence="3" id="KW-0808">Transferase</keyword>
<dbReference type="SUPFAM" id="SSF56731">
    <property type="entry name" value="DNA primase core"/>
    <property type="match status" value="1"/>
</dbReference>
<keyword evidence="7" id="KW-0863">Zinc-finger</keyword>
<dbReference type="GO" id="GO:0003899">
    <property type="term" value="F:DNA-directed RNA polymerase activity"/>
    <property type="evidence" value="ECO:0007669"/>
    <property type="project" value="InterPro"/>
</dbReference>
<keyword evidence="4" id="KW-0548">Nucleotidyltransferase</keyword>
<dbReference type="RefSeq" id="WP_090423781.1">
    <property type="nucleotide sequence ID" value="NZ_FNDG01000042.1"/>
</dbReference>
<name>A0A1G8QQE9_9GAMM</name>
<dbReference type="InterPro" id="IPR002694">
    <property type="entry name" value="Znf_CHC2"/>
</dbReference>
<dbReference type="SMART" id="SM00400">
    <property type="entry name" value="ZnF_CHCC"/>
    <property type="match status" value="1"/>
</dbReference>
<evidence type="ECO:0000256" key="7">
    <source>
        <dbReference type="ARBA" id="ARBA00022771"/>
    </source>
</evidence>
<evidence type="ECO:0000256" key="2">
    <source>
        <dbReference type="ARBA" id="ARBA00022515"/>
    </source>
</evidence>
<dbReference type="SMART" id="SM00493">
    <property type="entry name" value="TOPRIM"/>
    <property type="match status" value="1"/>
</dbReference>
<dbReference type="EMBL" id="FNDG01000042">
    <property type="protein sequence ID" value="SDJ06917.1"/>
    <property type="molecule type" value="Genomic_DNA"/>
</dbReference>
<dbReference type="GO" id="GO:1990077">
    <property type="term" value="C:primosome complex"/>
    <property type="evidence" value="ECO:0007669"/>
    <property type="project" value="UniProtKB-KW"/>
</dbReference>
<dbReference type="GO" id="GO:0008270">
    <property type="term" value="F:zinc ion binding"/>
    <property type="evidence" value="ECO:0007669"/>
    <property type="project" value="UniProtKB-KW"/>
</dbReference>
<evidence type="ECO:0000256" key="5">
    <source>
        <dbReference type="ARBA" id="ARBA00022705"/>
    </source>
</evidence>
<dbReference type="STRING" id="29435.SAMN05216588_1423"/>
<dbReference type="PANTHER" id="PTHR30313:SF2">
    <property type="entry name" value="DNA PRIMASE"/>
    <property type="match status" value="1"/>
</dbReference>
<keyword evidence="9" id="KW-0804">Transcription</keyword>
<evidence type="ECO:0000256" key="3">
    <source>
        <dbReference type="ARBA" id="ARBA00022679"/>
    </source>
</evidence>
<dbReference type="Gene3D" id="3.40.1360.10">
    <property type="match status" value="1"/>
</dbReference>
<evidence type="ECO:0000313" key="12">
    <source>
        <dbReference type="EMBL" id="SDJ06917.1"/>
    </source>
</evidence>
<organism evidence="12 13">
    <name type="scientific">Phytopseudomonas flavescens</name>
    <dbReference type="NCBI Taxonomy" id="29435"/>
    <lineage>
        <taxon>Bacteria</taxon>
        <taxon>Pseudomonadati</taxon>
        <taxon>Pseudomonadota</taxon>
        <taxon>Gammaproteobacteria</taxon>
        <taxon>Pseudomonadales</taxon>
        <taxon>Pseudomonadaceae</taxon>
        <taxon>Phytopseudomonas</taxon>
    </lineage>
</organism>
<keyword evidence="6" id="KW-0479">Metal-binding</keyword>
<dbReference type="Gene3D" id="3.90.580.10">
    <property type="entry name" value="Zinc finger, CHC2-type domain"/>
    <property type="match status" value="1"/>
</dbReference>
<dbReference type="GO" id="GO:0005737">
    <property type="term" value="C:cytoplasm"/>
    <property type="evidence" value="ECO:0007669"/>
    <property type="project" value="TreeGrafter"/>
</dbReference>
<keyword evidence="5" id="KW-0235">DNA replication</keyword>
<evidence type="ECO:0000256" key="10">
    <source>
        <dbReference type="SAM" id="MobiDB-lite"/>
    </source>
</evidence>
<feature type="domain" description="Toprim" evidence="11">
    <location>
        <begin position="270"/>
        <end position="353"/>
    </location>
</feature>